<name>A0A976ILN5_BRELC</name>
<feature type="chain" id="PRO_5037769689" description="Secreted RxLR effector" evidence="1">
    <location>
        <begin position="20"/>
        <end position="270"/>
    </location>
</feature>
<dbReference type="Proteomes" id="UP000294530">
    <property type="component" value="Unassembled WGS sequence"/>
</dbReference>
<keyword evidence="3" id="KW-1185">Reference proteome</keyword>
<sequence>MLFSVFFFLVATCVKSSYGHSVAVSTRDPENIALQLHEYASIPETIETIRRLRGALAHDATAYDERMFFENAANKMYAIAQKTRLSAAAVKKLIPESQEKKLLSYYLTKMKGFIKDREVLYSITSSYDELALLGVTPDLYRTRLLSVESPEVAAARAIEYEEYIKNICFVSSEKNPCKTVTELVESNKFDKIKELMEKHSIAELLIGALTNLNKVNHLDKLTTRIQLKYVLENTPELGPLLSRDVNELLKDPSVSKIFSRFLTFVYGIPS</sequence>
<dbReference type="EMBL" id="SHOA02000018">
    <property type="protein sequence ID" value="TDH74023.1"/>
    <property type="molecule type" value="Genomic_DNA"/>
</dbReference>
<evidence type="ECO:0000313" key="3">
    <source>
        <dbReference type="Proteomes" id="UP000294530"/>
    </source>
</evidence>
<dbReference type="KEGG" id="blac:94353135"/>
<protein>
    <recommendedName>
        <fullName evidence="4">Secreted RxLR effector</fullName>
    </recommendedName>
</protein>
<accession>A0A976ILN5</accession>
<organism evidence="2 3">
    <name type="scientific">Bremia lactucae</name>
    <name type="common">Lettuce downy mildew</name>
    <dbReference type="NCBI Taxonomy" id="4779"/>
    <lineage>
        <taxon>Eukaryota</taxon>
        <taxon>Sar</taxon>
        <taxon>Stramenopiles</taxon>
        <taxon>Oomycota</taxon>
        <taxon>Peronosporomycetes</taxon>
        <taxon>Peronosporales</taxon>
        <taxon>Peronosporaceae</taxon>
        <taxon>Bremia</taxon>
    </lineage>
</organism>
<dbReference type="GeneID" id="94353135"/>
<dbReference type="AlphaFoldDB" id="A0A976ILN5"/>
<evidence type="ECO:0000256" key="1">
    <source>
        <dbReference type="SAM" id="SignalP"/>
    </source>
</evidence>
<feature type="signal peptide" evidence="1">
    <location>
        <begin position="1"/>
        <end position="19"/>
    </location>
</feature>
<reference evidence="2 3" key="1">
    <citation type="journal article" date="2021" name="Genome Biol.">
        <title>AFLAP: assembly-free linkage analysis pipeline using k-mers from genome sequencing data.</title>
        <authorList>
            <person name="Fletcher K."/>
            <person name="Zhang L."/>
            <person name="Gil J."/>
            <person name="Han R."/>
            <person name="Cavanaugh K."/>
            <person name="Michelmore R."/>
        </authorList>
    </citation>
    <scope>NUCLEOTIDE SEQUENCE [LARGE SCALE GENOMIC DNA]</scope>
    <source>
        <strain evidence="2 3">SF5</strain>
    </source>
</reference>
<evidence type="ECO:0008006" key="4">
    <source>
        <dbReference type="Google" id="ProtNLM"/>
    </source>
</evidence>
<gene>
    <name evidence="2" type="ORF">CCR75_009425</name>
</gene>
<keyword evidence="1" id="KW-0732">Signal</keyword>
<dbReference type="RefSeq" id="XP_067823521.1">
    <property type="nucleotide sequence ID" value="XM_067967464.1"/>
</dbReference>
<evidence type="ECO:0000313" key="2">
    <source>
        <dbReference type="EMBL" id="TDH74023.1"/>
    </source>
</evidence>
<comment type="caution">
    <text evidence="2">The sequence shown here is derived from an EMBL/GenBank/DDBJ whole genome shotgun (WGS) entry which is preliminary data.</text>
</comment>
<proteinExistence type="predicted"/>